<dbReference type="Gene3D" id="3.40.190.10">
    <property type="entry name" value="Periplasmic binding protein-like II"/>
    <property type="match status" value="2"/>
</dbReference>
<accession>A0ABW5PFX5</accession>
<keyword evidence="1 3" id="KW-0732">Signal</keyword>
<feature type="region of interest" description="Disordered" evidence="2">
    <location>
        <begin position="30"/>
        <end position="61"/>
    </location>
</feature>
<reference evidence="5" key="1">
    <citation type="journal article" date="2019" name="Int. J. Syst. Evol. Microbiol.">
        <title>The Global Catalogue of Microorganisms (GCM) 10K type strain sequencing project: providing services to taxonomists for standard genome sequencing and annotation.</title>
        <authorList>
            <consortium name="The Broad Institute Genomics Platform"/>
            <consortium name="The Broad Institute Genome Sequencing Center for Infectious Disease"/>
            <person name="Wu L."/>
            <person name="Ma J."/>
        </authorList>
    </citation>
    <scope>NUCLEOTIDE SEQUENCE [LARGE SCALE GENOMIC DNA]</scope>
    <source>
        <strain evidence="5">KCTC 3950</strain>
    </source>
</reference>
<dbReference type="PANTHER" id="PTHR43649:SF33">
    <property type="entry name" value="POLYGALACTURONAN_RHAMNOGALACTURONAN-BINDING PROTEIN YTCQ"/>
    <property type="match status" value="1"/>
</dbReference>
<evidence type="ECO:0000256" key="1">
    <source>
        <dbReference type="ARBA" id="ARBA00022729"/>
    </source>
</evidence>
<evidence type="ECO:0000313" key="5">
    <source>
        <dbReference type="Proteomes" id="UP001597541"/>
    </source>
</evidence>
<dbReference type="InterPro" id="IPR050490">
    <property type="entry name" value="Bact_solute-bd_prot1"/>
</dbReference>
<organism evidence="4 5">
    <name type="scientific">Paenibacillus gansuensis</name>
    <dbReference type="NCBI Taxonomy" id="306542"/>
    <lineage>
        <taxon>Bacteria</taxon>
        <taxon>Bacillati</taxon>
        <taxon>Bacillota</taxon>
        <taxon>Bacilli</taxon>
        <taxon>Bacillales</taxon>
        <taxon>Paenibacillaceae</taxon>
        <taxon>Paenibacillus</taxon>
    </lineage>
</organism>
<feature type="compositionally biased region" description="Polar residues" evidence="2">
    <location>
        <begin position="45"/>
        <end position="54"/>
    </location>
</feature>
<dbReference type="Proteomes" id="UP001597541">
    <property type="component" value="Unassembled WGS sequence"/>
</dbReference>
<name>A0ABW5PFX5_9BACL</name>
<feature type="chain" id="PRO_5045655258" evidence="3">
    <location>
        <begin position="30"/>
        <end position="574"/>
    </location>
</feature>
<proteinExistence type="predicted"/>
<evidence type="ECO:0000313" key="4">
    <source>
        <dbReference type="EMBL" id="MFD2614321.1"/>
    </source>
</evidence>
<evidence type="ECO:0000256" key="2">
    <source>
        <dbReference type="SAM" id="MobiDB-lite"/>
    </source>
</evidence>
<gene>
    <name evidence="4" type="ORF">ACFSUF_18075</name>
</gene>
<dbReference type="RefSeq" id="WP_377605049.1">
    <property type="nucleotide sequence ID" value="NZ_JBHUME010000011.1"/>
</dbReference>
<evidence type="ECO:0000256" key="3">
    <source>
        <dbReference type="SAM" id="SignalP"/>
    </source>
</evidence>
<comment type="caution">
    <text evidence="4">The sequence shown here is derived from an EMBL/GenBank/DDBJ whole genome shotgun (WGS) entry which is preliminary data.</text>
</comment>
<dbReference type="EMBL" id="JBHUME010000011">
    <property type="protein sequence ID" value="MFD2614321.1"/>
    <property type="molecule type" value="Genomic_DNA"/>
</dbReference>
<dbReference type="PANTHER" id="PTHR43649">
    <property type="entry name" value="ARABINOSE-BINDING PROTEIN-RELATED"/>
    <property type="match status" value="1"/>
</dbReference>
<keyword evidence="5" id="KW-1185">Reference proteome</keyword>
<sequence length="574" mass="64077">MRGFKNKKKWLSTALVASLLVISACSNNAGTNNAENKGAENGGKTNTEANQPAENTDPLGKYAEPITLTTAKVLEGDVKFKEGENIDNNVLDKTIEKDLNIKLKYLWTAASAPEFTEKVRLALSANQELPDMLTTNDTLLFAQLVQSGKYQPVDELFDKYAIDNWKKAAEDYPETWAGVTIDGKKYGLPTYNMIGRGNSMWIREDWLKKLNLKAPATIEELETVLDAFTNKDPDGNGKKDTFGTVIGPKNAAVNTSWLGSADVAFNVDGVISNDNAWFENADGKLYQPLLTPAAKTGLQRLQNWMKNGYMPKDSGIYDEMKAGELFTKGQIGVVFGAYWLSIWPFPDLLKNVPGSEFKAYPYPTGKDGTLKIPRENPTNGNITLIKKDVEHPEAVIKYMNWFYKNYLNADKGSIYEYGLAKGYDWDEVDGQPTNDKSKLPNYIDAVRISVQKDYTLPGLWVDMLKKFTSGGKPETPIEVKQFGGEDANSLAAAKVLLDYLDKGIQVPSVQGVPITKTMLSKNSMLDKIRRETISKIIYGEMSVDQYDKFLEDYNKAGYGKIVEEVNEWYAKNKQ</sequence>
<feature type="signal peptide" evidence="3">
    <location>
        <begin position="1"/>
        <end position="29"/>
    </location>
</feature>
<protein>
    <submittedName>
        <fullName evidence="4">Sugar ABC transporter</fullName>
    </submittedName>
</protein>
<dbReference type="PROSITE" id="PS51257">
    <property type="entry name" value="PROKAR_LIPOPROTEIN"/>
    <property type="match status" value="1"/>
</dbReference>
<dbReference type="SUPFAM" id="SSF53850">
    <property type="entry name" value="Periplasmic binding protein-like II"/>
    <property type="match status" value="1"/>
</dbReference>